<evidence type="ECO:0000256" key="3">
    <source>
        <dbReference type="SAM" id="MobiDB-lite"/>
    </source>
</evidence>
<accession>A0A2X1SIL3</accession>
<dbReference type="InterPro" id="IPR032466">
    <property type="entry name" value="Metal_Hydrolase"/>
</dbReference>
<organism evidence="4 5">
    <name type="scientific">Klebsiella pneumoniae</name>
    <dbReference type="NCBI Taxonomy" id="573"/>
    <lineage>
        <taxon>Bacteria</taxon>
        <taxon>Pseudomonadati</taxon>
        <taxon>Pseudomonadota</taxon>
        <taxon>Gammaproteobacteria</taxon>
        <taxon>Enterobacterales</taxon>
        <taxon>Enterobacteriaceae</taxon>
        <taxon>Klebsiella/Raoultella group</taxon>
        <taxon>Klebsiella</taxon>
        <taxon>Klebsiella pneumoniae complex</taxon>
    </lineage>
</organism>
<dbReference type="SUPFAM" id="SSF51556">
    <property type="entry name" value="Metallo-dependent hydrolases"/>
    <property type="match status" value="1"/>
</dbReference>
<dbReference type="EMBL" id="UASN01000021">
    <property type="protein sequence ID" value="SPX56540.1"/>
    <property type="molecule type" value="Genomic_DNA"/>
</dbReference>
<protein>
    <submittedName>
        <fullName evidence="4">Imidazolonepropionase</fullName>
        <ecNumber evidence="4">3.5.2.7</ecNumber>
    </submittedName>
</protein>
<keyword evidence="2 4" id="KW-0378">Hydrolase</keyword>
<dbReference type="Proteomes" id="UP000251123">
    <property type="component" value="Unassembled WGS sequence"/>
</dbReference>
<evidence type="ECO:0000313" key="4">
    <source>
        <dbReference type="EMBL" id="SPX56540.1"/>
    </source>
</evidence>
<sequence length="160" mass="17489">MTTLEIKSGYGLDLPNERKMLRVARQLADHNGVELSATLLSAHATPPEYQGDADGYITLVCETIYRTLWQEGLFESVDVFCENVGFSPQQTERVFQAAQALGIPVKGHVEQLSSLGGAQLVSRYHGLSAGPYRVSDGRGRGGDARKRHRGSPAPRRVLLP</sequence>
<dbReference type="GO" id="GO:0019556">
    <property type="term" value="P:L-histidine catabolic process to glutamate and formamide"/>
    <property type="evidence" value="ECO:0007669"/>
    <property type="project" value="InterPro"/>
</dbReference>
<evidence type="ECO:0000256" key="1">
    <source>
        <dbReference type="ARBA" id="ARBA00022723"/>
    </source>
</evidence>
<dbReference type="Gene3D" id="3.20.20.140">
    <property type="entry name" value="Metal-dependent hydrolases"/>
    <property type="match status" value="1"/>
</dbReference>
<dbReference type="AlphaFoldDB" id="A0A2X1SIL3"/>
<evidence type="ECO:0000256" key="2">
    <source>
        <dbReference type="ARBA" id="ARBA00022801"/>
    </source>
</evidence>
<gene>
    <name evidence="4" type="primary">hutI_1</name>
    <name evidence="4" type="ORF">NCTC9601_03746</name>
</gene>
<feature type="region of interest" description="Disordered" evidence="3">
    <location>
        <begin position="132"/>
        <end position="160"/>
    </location>
</feature>
<keyword evidence="1" id="KW-0479">Metal-binding</keyword>
<proteinExistence type="predicted"/>
<dbReference type="InterPro" id="IPR005920">
    <property type="entry name" value="HutI"/>
</dbReference>
<feature type="compositionally biased region" description="Basic and acidic residues" evidence="3">
    <location>
        <begin position="135"/>
        <end position="144"/>
    </location>
</feature>
<reference evidence="4 5" key="1">
    <citation type="submission" date="2018-06" db="EMBL/GenBank/DDBJ databases">
        <authorList>
            <consortium name="Pathogen Informatics"/>
            <person name="Doyle S."/>
        </authorList>
    </citation>
    <scope>NUCLEOTIDE SEQUENCE [LARGE SCALE GENOMIC DNA]</scope>
    <source>
        <strain evidence="4 5">NCTC9601</strain>
    </source>
</reference>
<name>A0A2X1SIL3_KLEPN</name>
<evidence type="ECO:0000313" key="5">
    <source>
        <dbReference type="Proteomes" id="UP000251123"/>
    </source>
</evidence>
<dbReference type="GO" id="GO:0005737">
    <property type="term" value="C:cytoplasm"/>
    <property type="evidence" value="ECO:0007669"/>
    <property type="project" value="InterPro"/>
</dbReference>
<dbReference type="PANTHER" id="PTHR42752">
    <property type="entry name" value="IMIDAZOLONEPROPIONASE"/>
    <property type="match status" value="1"/>
</dbReference>
<dbReference type="EC" id="3.5.2.7" evidence="4"/>
<dbReference type="PANTHER" id="PTHR42752:SF1">
    <property type="entry name" value="IMIDAZOLONEPROPIONASE-RELATED"/>
    <property type="match status" value="1"/>
</dbReference>
<dbReference type="GO" id="GO:0046872">
    <property type="term" value="F:metal ion binding"/>
    <property type="evidence" value="ECO:0007669"/>
    <property type="project" value="UniProtKB-KW"/>
</dbReference>
<dbReference type="GO" id="GO:0050480">
    <property type="term" value="F:imidazolonepropionase activity"/>
    <property type="evidence" value="ECO:0007669"/>
    <property type="project" value="UniProtKB-EC"/>
</dbReference>